<evidence type="ECO:0000256" key="7">
    <source>
        <dbReference type="SAM" id="Phobius"/>
    </source>
</evidence>
<dbReference type="InterPro" id="IPR051539">
    <property type="entry name" value="T4SS-coupling_protein"/>
</dbReference>
<dbReference type="Proteomes" id="UP000001937">
    <property type="component" value="Chromosome"/>
</dbReference>
<feature type="transmembrane region" description="Helical" evidence="7">
    <location>
        <begin position="7"/>
        <end position="27"/>
    </location>
</feature>
<dbReference type="Gene3D" id="3.40.50.300">
    <property type="entry name" value="P-loop containing nucleotide triphosphate hydrolases"/>
    <property type="match status" value="1"/>
</dbReference>
<feature type="transmembrane region" description="Helical" evidence="7">
    <location>
        <begin position="65"/>
        <end position="90"/>
    </location>
</feature>
<comment type="subcellular location">
    <subcellularLocation>
        <location evidence="1">Cell membrane</location>
        <topology evidence="1">Multi-pass membrane protein</topology>
    </subcellularLocation>
</comment>
<organism evidence="9 10">
    <name type="scientific">Frankia casuarinae (strain DSM 45818 / CECT 9043 / HFP020203 / CcI3)</name>
    <dbReference type="NCBI Taxonomy" id="106370"/>
    <lineage>
        <taxon>Bacteria</taxon>
        <taxon>Bacillati</taxon>
        <taxon>Actinomycetota</taxon>
        <taxon>Actinomycetes</taxon>
        <taxon>Frankiales</taxon>
        <taxon>Frankiaceae</taxon>
        <taxon>Frankia</taxon>
    </lineage>
</organism>
<evidence type="ECO:0000259" key="8">
    <source>
        <dbReference type="Pfam" id="PF12696"/>
    </source>
</evidence>
<dbReference type="PANTHER" id="PTHR37937:SF1">
    <property type="entry name" value="CONJUGATIVE TRANSFER: DNA TRANSPORT"/>
    <property type="match status" value="1"/>
</dbReference>
<dbReference type="HOGENOM" id="CLU_029028_2_0_11"/>
<name>Q2JAG4_FRACC</name>
<accession>Q2JAG4</accession>
<keyword evidence="5 7" id="KW-0472">Membrane</keyword>
<keyword evidence="3 7" id="KW-0812">Transmembrane</keyword>
<gene>
    <name evidence="9" type="ordered locus">Francci3_2361</name>
</gene>
<evidence type="ECO:0000313" key="9">
    <source>
        <dbReference type="EMBL" id="ABD11728.1"/>
    </source>
</evidence>
<dbReference type="InterPro" id="IPR027417">
    <property type="entry name" value="P-loop_NTPase"/>
</dbReference>
<dbReference type="KEGG" id="fra:Francci3_2361"/>
<keyword evidence="10" id="KW-1185">Reference proteome</keyword>
<evidence type="ECO:0000256" key="5">
    <source>
        <dbReference type="ARBA" id="ARBA00023136"/>
    </source>
</evidence>
<dbReference type="PANTHER" id="PTHR37937">
    <property type="entry name" value="CONJUGATIVE TRANSFER: DNA TRANSPORT"/>
    <property type="match status" value="1"/>
</dbReference>
<protein>
    <submittedName>
        <fullName evidence="9">Membrane protein</fullName>
    </submittedName>
</protein>
<sequence length="598" mass="62592">MNGRGPVLPWVILGGLWGSIGVGWLAWMTVRLAAVVGGGHPPAFGAFVTAVLAGDATRATGATPAGWVVVFAVLALAAATALAVVAVRAVRRARRRRRRSAPWRLALPSLADPADLATLTPAGAADRARALRPSLSDADARRLGDDAGLLLGDLLPRGLPLRASWEDVLLAVMAPRAGKTTALAIPMTLAAPGPVLATGNKADLWAATAQVRAGDGRRVWTFDPQAIAHAPQTWWWNPLAAVHAVEDADRLAGHFLQEIRGEKTGGDFWQAAAGDLLAALFLAAATSGRTLLDVYEWLNDSASPVPAELLAAGGYPAVAAGLRGRQAGAPETREGVYETARAAARCLRNDRILAWVTPGHTDRRLDVAAIPAGRDVLHLLSKTDEGAASPLVAALTDQIVRAAVVAAERSGGRLDPPLALVLDEAANICKIADLPDLYSHLGSRGIVPLTILQSYRQGVRVWGEAGMDALWSAATIKIIGAGIDDPRLAEDLSRLVGDHDVDTTSVTRSAQGASSTISSRRQRILEAADIRAIPKGRALLLATGSRIAAIALRPWYTGPRATEITAAIRTAEATLTARATGAHPAGEEETDDSPLTHL</sequence>
<keyword evidence="4 7" id="KW-1133">Transmembrane helix</keyword>
<dbReference type="STRING" id="106370.Francci3_2361"/>
<evidence type="ECO:0000256" key="4">
    <source>
        <dbReference type="ARBA" id="ARBA00022989"/>
    </source>
</evidence>
<dbReference type="PhylomeDB" id="Q2JAG4"/>
<dbReference type="AlphaFoldDB" id="Q2JAG4"/>
<dbReference type="CDD" id="cd01127">
    <property type="entry name" value="TrwB_TraG_TraD_VirD4"/>
    <property type="match status" value="1"/>
</dbReference>
<feature type="domain" description="TraD/TraG TraM recognition site" evidence="8">
    <location>
        <begin position="417"/>
        <end position="535"/>
    </location>
</feature>
<dbReference type="EMBL" id="CP000249">
    <property type="protein sequence ID" value="ABD11728.1"/>
    <property type="molecule type" value="Genomic_DNA"/>
</dbReference>
<evidence type="ECO:0000256" key="6">
    <source>
        <dbReference type="SAM" id="MobiDB-lite"/>
    </source>
</evidence>
<proteinExistence type="predicted"/>
<evidence type="ECO:0000256" key="1">
    <source>
        <dbReference type="ARBA" id="ARBA00004651"/>
    </source>
</evidence>
<evidence type="ECO:0000313" key="10">
    <source>
        <dbReference type="Proteomes" id="UP000001937"/>
    </source>
</evidence>
<dbReference type="Pfam" id="PF12696">
    <property type="entry name" value="TraG-D_C"/>
    <property type="match status" value="1"/>
</dbReference>
<dbReference type="SUPFAM" id="SSF52540">
    <property type="entry name" value="P-loop containing nucleoside triphosphate hydrolases"/>
    <property type="match status" value="1"/>
</dbReference>
<dbReference type="InterPro" id="IPR032689">
    <property type="entry name" value="TraG-D_C"/>
</dbReference>
<evidence type="ECO:0000256" key="3">
    <source>
        <dbReference type="ARBA" id="ARBA00022692"/>
    </source>
</evidence>
<feature type="region of interest" description="Disordered" evidence="6">
    <location>
        <begin position="578"/>
        <end position="598"/>
    </location>
</feature>
<dbReference type="eggNOG" id="COG3505">
    <property type="taxonomic scope" value="Bacteria"/>
</dbReference>
<dbReference type="GO" id="GO:0005886">
    <property type="term" value="C:plasma membrane"/>
    <property type="evidence" value="ECO:0007669"/>
    <property type="project" value="UniProtKB-SubCell"/>
</dbReference>
<keyword evidence="2" id="KW-1003">Cell membrane</keyword>
<evidence type="ECO:0000256" key="2">
    <source>
        <dbReference type="ARBA" id="ARBA00022475"/>
    </source>
</evidence>
<reference evidence="9 10" key="1">
    <citation type="journal article" date="2007" name="Genome Res.">
        <title>Genome characteristics of facultatively symbiotic Frankia sp. strains reflect host range and host plant biogeography.</title>
        <authorList>
            <person name="Normand P."/>
            <person name="Lapierre P."/>
            <person name="Tisa L.S."/>
            <person name="Gogarten J.P."/>
            <person name="Alloisio N."/>
            <person name="Bagnarol E."/>
            <person name="Bassi C.A."/>
            <person name="Berry A.M."/>
            <person name="Bickhart D.M."/>
            <person name="Choisne N."/>
            <person name="Couloux A."/>
            <person name="Cournoyer B."/>
            <person name="Cruveiller S."/>
            <person name="Daubin V."/>
            <person name="Demange N."/>
            <person name="Francino M.P."/>
            <person name="Goltsman E."/>
            <person name="Huang Y."/>
            <person name="Kopp O.R."/>
            <person name="Labarre L."/>
            <person name="Lapidus A."/>
            <person name="Lavire C."/>
            <person name="Marechal J."/>
            <person name="Martinez M."/>
            <person name="Mastronunzio J.E."/>
            <person name="Mullin B.C."/>
            <person name="Niemann J."/>
            <person name="Pujic P."/>
            <person name="Rawnsley T."/>
            <person name="Rouy Z."/>
            <person name="Schenowitz C."/>
            <person name="Sellstedt A."/>
            <person name="Tavares F."/>
            <person name="Tomkins J.P."/>
            <person name="Vallenet D."/>
            <person name="Valverde C."/>
            <person name="Wall L.G."/>
            <person name="Wang Y."/>
            <person name="Medigue C."/>
            <person name="Benson D.R."/>
        </authorList>
    </citation>
    <scope>NUCLEOTIDE SEQUENCE [LARGE SCALE GENOMIC DNA]</scope>
    <source>
        <strain evidence="10">DSM 45818 / CECT 9043 / CcI3</strain>
    </source>
</reference>